<dbReference type="Pfam" id="PF07282">
    <property type="entry name" value="Cas12f1-like_TNB"/>
    <property type="match status" value="1"/>
</dbReference>
<protein>
    <recommendedName>
        <fullName evidence="2">Cas12f1-like TNB domain-containing protein</fullName>
    </recommendedName>
</protein>
<gene>
    <name evidence="3" type="ORF">MiYa_04093</name>
</gene>
<dbReference type="InterPro" id="IPR010095">
    <property type="entry name" value="Cas12f1-like_TNB"/>
</dbReference>
<comment type="caution">
    <text evidence="3">The sequence shown here is derived from an EMBL/GenBank/DDBJ whole genome shotgun (WGS) entry which is preliminary data.</text>
</comment>
<evidence type="ECO:0000259" key="2">
    <source>
        <dbReference type="Pfam" id="PF07282"/>
    </source>
</evidence>
<name>A0A5A5R955_MICAE</name>
<sequence>MVRHHNLAKAIRDCSWGMFCPMLKYKAEWQGKTYREVDRFFPSFKTCHVCLNQVGSLSLNIRTWTCVYCQTTDDRDIKGAINIRNEALRSLSLGKARYCL</sequence>
<dbReference type="GO" id="GO:0003677">
    <property type="term" value="F:DNA binding"/>
    <property type="evidence" value="ECO:0007669"/>
    <property type="project" value="UniProtKB-KW"/>
</dbReference>
<dbReference type="EMBL" id="BHVO01000110">
    <property type="protein sequence ID" value="GCA72540.1"/>
    <property type="molecule type" value="Genomic_DNA"/>
</dbReference>
<dbReference type="Proteomes" id="UP000323569">
    <property type="component" value="Unassembled WGS sequence"/>
</dbReference>
<proteinExistence type="predicted"/>
<evidence type="ECO:0000313" key="4">
    <source>
        <dbReference type="Proteomes" id="UP000323569"/>
    </source>
</evidence>
<feature type="domain" description="Cas12f1-like TNB" evidence="2">
    <location>
        <begin position="16"/>
        <end position="83"/>
    </location>
</feature>
<accession>A0A5A5R955</accession>
<organism evidence="3 4">
    <name type="scientific">Microcystis aeruginosa NIES-2519</name>
    <dbReference type="NCBI Taxonomy" id="2303981"/>
    <lineage>
        <taxon>Bacteria</taxon>
        <taxon>Bacillati</taxon>
        <taxon>Cyanobacteriota</taxon>
        <taxon>Cyanophyceae</taxon>
        <taxon>Oscillatoriophycideae</taxon>
        <taxon>Chroococcales</taxon>
        <taxon>Microcystaceae</taxon>
        <taxon>Microcystis</taxon>
    </lineage>
</organism>
<evidence type="ECO:0000313" key="3">
    <source>
        <dbReference type="EMBL" id="GCA72540.1"/>
    </source>
</evidence>
<reference evidence="3 4" key="1">
    <citation type="submission" date="2018-09" db="EMBL/GenBank/DDBJ databases">
        <title>Evolutionary history of phycoerythrin pigmentation in the water bloom-forming cyanobacterium Microcystis aeruginosa.</title>
        <authorList>
            <person name="Tanabe Y."/>
            <person name="Tanabe Y."/>
            <person name="Yamaguchi H."/>
        </authorList>
    </citation>
    <scope>NUCLEOTIDE SEQUENCE [LARGE SCALE GENOMIC DNA]</scope>
    <source>
        <strain evidence="3 4">NIES-2519</strain>
    </source>
</reference>
<keyword evidence="1" id="KW-0238">DNA-binding</keyword>
<evidence type="ECO:0000256" key="1">
    <source>
        <dbReference type="ARBA" id="ARBA00023125"/>
    </source>
</evidence>
<dbReference type="AlphaFoldDB" id="A0A5A5R955"/>